<accession>A0A1H8V5F9</accession>
<reference evidence="1 2" key="1">
    <citation type="submission" date="2016-10" db="EMBL/GenBank/DDBJ databases">
        <authorList>
            <person name="de Groot N.N."/>
        </authorList>
    </citation>
    <scope>NUCLEOTIDE SEQUENCE [LARGE SCALE GENOMIC DNA]</scope>
    <source>
        <strain evidence="1 2">DSM 13305</strain>
    </source>
</reference>
<dbReference type="RefSeq" id="WP_091746483.1">
    <property type="nucleotide sequence ID" value="NZ_FODY01000010.1"/>
</dbReference>
<organism evidence="1 2">
    <name type="scientific">Propionispora vibrioides</name>
    <dbReference type="NCBI Taxonomy" id="112903"/>
    <lineage>
        <taxon>Bacteria</taxon>
        <taxon>Bacillati</taxon>
        <taxon>Bacillota</taxon>
        <taxon>Negativicutes</taxon>
        <taxon>Selenomonadales</taxon>
        <taxon>Sporomusaceae</taxon>
        <taxon>Propionispora</taxon>
    </lineage>
</organism>
<sequence length="80" mass="9349">MQVEVKSREEKAISKTIFEMLCVENDVKILCKRCEGEMVLAQMTPNNDEMRWYRCANCGTLRLIGKEFETNESNKKVIMI</sequence>
<dbReference type="OrthoDB" id="1683172at2"/>
<keyword evidence="2" id="KW-1185">Reference proteome</keyword>
<gene>
    <name evidence="1" type="ORF">SAMN04490178_11060</name>
</gene>
<evidence type="ECO:0000313" key="2">
    <source>
        <dbReference type="Proteomes" id="UP000198847"/>
    </source>
</evidence>
<evidence type="ECO:0000313" key="1">
    <source>
        <dbReference type="EMBL" id="SEP09978.1"/>
    </source>
</evidence>
<name>A0A1H8V5F9_9FIRM</name>
<dbReference type="Proteomes" id="UP000198847">
    <property type="component" value="Unassembled WGS sequence"/>
</dbReference>
<protein>
    <submittedName>
        <fullName evidence="1">Uncharacterized protein</fullName>
    </submittedName>
</protein>
<proteinExistence type="predicted"/>
<dbReference type="EMBL" id="FODY01000010">
    <property type="protein sequence ID" value="SEP09978.1"/>
    <property type="molecule type" value="Genomic_DNA"/>
</dbReference>
<dbReference type="AlphaFoldDB" id="A0A1H8V5F9"/>